<dbReference type="EMBL" id="MDET01000007">
    <property type="protein sequence ID" value="OQM76443.1"/>
    <property type="molecule type" value="Genomic_DNA"/>
</dbReference>
<organism evidence="1 2">
    <name type="scientific">Manganibacter manganicus</name>
    <dbReference type="NCBI Taxonomy" id="1873176"/>
    <lineage>
        <taxon>Bacteria</taxon>
        <taxon>Pseudomonadati</taxon>
        <taxon>Pseudomonadota</taxon>
        <taxon>Alphaproteobacteria</taxon>
        <taxon>Hyphomicrobiales</taxon>
        <taxon>Phyllobacteriaceae</taxon>
        <taxon>Manganibacter</taxon>
    </lineage>
</organism>
<keyword evidence="2" id="KW-1185">Reference proteome</keyword>
<proteinExistence type="predicted"/>
<name>A0A1V8RTH3_9HYPH</name>
<protein>
    <submittedName>
        <fullName evidence="1">Uncharacterized protein</fullName>
    </submittedName>
</protein>
<accession>A0A1V8RTH3</accession>
<reference evidence="1 2" key="1">
    <citation type="journal article" date="2016" name="Int. J. Syst. Evol. Microbiol.">
        <title>Pseudaminobacter manganicus sp. nov., isolated from sludge of a manganese mine.</title>
        <authorList>
            <person name="Li J."/>
            <person name="Huang J."/>
            <person name="Liao S."/>
            <person name="Wang G."/>
        </authorList>
    </citation>
    <scope>NUCLEOTIDE SEQUENCE [LARGE SCALE GENOMIC DNA]</scope>
    <source>
        <strain evidence="1 2">JH-7</strain>
    </source>
</reference>
<dbReference type="Proteomes" id="UP000191905">
    <property type="component" value="Unassembled WGS sequence"/>
</dbReference>
<dbReference type="AlphaFoldDB" id="A0A1V8RTH3"/>
<sequence>MNAHLKPLEFITVTPAMRGLIENVIEDLLLLLDEIDGDENVEPDLAGFDHRLMDDREIDNDFEPSIGTQDELEHAAAEYDSPGFIDGGQGL</sequence>
<evidence type="ECO:0000313" key="2">
    <source>
        <dbReference type="Proteomes" id="UP000191905"/>
    </source>
</evidence>
<comment type="caution">
    <text evidence="1">The sequence shown here is derived from an EMBL/GenBank/DDBJ whole genome shotgun (WGS) entry which is preliminary data.</text>
</comment>
<dbReference type="STRING" id="1873176.BFN67_13735"/>
<evidence type="ECO:0000313" key="1">
    <source>
        <dbReference type="EMBL" id="OQM76443.1"/>
    </source>
</evidence>
<gene>
    <name evidence="1" type="ORF">BFN67_13735</name>
</gene>